<dbReference type="PROSITE" id="PS50109">
    <property type="entry name" value="HIS_KIN"/>
    <property type="match status" value="1"/>
</dbReference>
<evidence type="ECO:0000256" key="4">
    <source>
        <dbReference type="ARBA" id="ARBA00022679"/>
    </source>
</evidence>
<dbReference type="SMART" id="SM00086">
    <property type="entry name" value="PAC"/>
    <property type="match status" value="2"/>
</dbReference>
<dbReference type="InterPro" id="IPR036097">
    <property type="entry name" value="HisK_dim/P_sf"/>
</dbReference>
<keyword evidence="5 9" id="KW-0418">Kinase</keyword>
<dbReference type="PROSITE" id="PS50113">
    <property type="entry name" value="PAC"/>
    <property type="match status" value="2"/>
</dbReference>
<organism evidence="9 10">
    <name type="scientific">Celerinatantimonas yamalensis</name>
    <dbReference type="NCBI Taxonomy" id="559956"/>
    <lineage>
        <taxon>Bacteria</taxon>
        <taxon>Pseudomonadati</taxon>
        <taxon>Pseudomonadota</taxon>
        <taxon>Gammaproteobacteria</taxon>
        <taxon>Celerinatantimonadaceae</taxon>
        <taxon>Celerinatantimonas</taxon>
    </lineage>
</organism>
<keyword evidence="4" id="KW-0808">Transferase</keyword>
<dbReference type="PRINTS" id="PR00344">
    <property type="entry name" value="BCTRLSENSOR"/>
</dbReference>
<dbReference type="NCBIfam" id="TIGR00229">
    <property type="entry name" value="sensory_box"/>
    <property type="match status" value="2"/>
</dbReference>
<evidence type="ECO:0000259" key="6">
    <source>
        <dbReference type="PROSITE" id="PS50109"/>
    </source>
</evidence>
<dbReference type="InterPro" id="IPR035965">
    <property type="entry name" value="PAS-like_dom_sf"/>
</dbReference>
<comment type="caution">
    <text evidence="9">The sequence shown here is derived from an EMBL/GenBank/DDBJ whole genome shotgun (WGS) entry which is preliminary data.</text>
</comment>
<dbReference type="CDD" id="cd00130">
    <property type="entry name" value="PAS"/>
    <property type="match status" value="2"/>
</dbReference>
<evidence type="ECO:0000256" key="2">
    <source>
        <dbReference type="ARBA" id="ARBA00012438"/>
    </source>
</evidence>
<dbReference type="EC" id="2.7.13.3" evidence="2"/>
<gene>
    <name evidence="9" type="ORF">ABUE30_10725</name>
</gene>
<dbReference type="InterPro" id="IPR036890">
    <property type="entry name" value="HATPase_C_sf"/>
</dbReference>
<dbReference type="SMART" id="SM00091">
    <property type="entry name" value="PAS"/>
    <property type="match status" value="2"/>
</dbReference>
<keyword evidence="3" id="KW-0597">Phosphoprotein</keyword>
<dbReference type="SMART" id="SM00387">
    <property type="entry name" value="HATPase_c"/>
    <property type="match status" value="1"/>
</dbReference>
<dbReference type="RefSeq" id="WP_408623761.1">
    <property type="nucleotide sequence ID" value="NZ_JBEQCT010000004.1"/>
</dbReference>
<dbReference type="InterPro" id="IPR052162">
    <property type="entry name" value="Sensor_kinase/Photoreceptor"/>
</dbReference>
<dbReference type="Pfam" id="PF00512">
    <property type="entry name" value="HisKA"/>
    <property type="match status" value="1"/>
</dbReference>
<dbReference type="InterPro" id="IPR003594">
    <property type="entry name" value="HATPase_dom"/>
</dbReference>
<dbReference type="Gene3D" id="3.30.450.20">
    <property type="entry name" value="PAS domain"/>
    <property type="match status" value="2"/>
</dbReference>
<dbReference type="Gene3D" id="3.30.565.10">
    <property type="entry name" value="Histidine kinase-like ATPase, C-terminal domain"/>
    <property type="match status" value="1"/>
</dbReference>
<dbReference type="SUPFAM" id="SSF55785">
    <property type="entry name" value="PYP-like sensor domain (PAS domain)"/>
    <property type="match status" value="2"/>
</dbReference>
<dbReference type="InterPro" id="IPR013767">
    <property type="entry name" value="PAS_fold"/>
</dbReference>
<dbReference type="InterPro" id="IPR004358">
    <property type="entry name" value="Sig_transdc_His_kin-like_C"/>
</dbReference>
<feature type="domain" description="PAS" evidence="7">
    <location>
        <begin position="123"/>
        <end position="176"/>
    </location>
</feature>
<evidence type="ECO:0000256" key="5">
    <source>
        <dbReference type="ARBA" id="ARBA00022777"/>
    </source>
</evidence>
<dbReference type="GO" id="GO:0016301">
    <property type="term" value="F:kinase activity"/>
    <property type="evidence" value="ECO:0007669"/>
    <property type="project" value="UniProtKB-KW"/>
</dbReference>
<dbReference type="InterPro" id="IPR000700">
    <property type="entry name" value="PAS-assoc_C"/>
</dbReference>
<dbReference type="Pfam" id="PF02518">
    <property type="entry name" value="HATPase_c"/>
    <property type="match status" value="1"/>
</dbReference>
<dbReference type="SUPFAM" id="SSF55874">
    <property type="entry name" value="ATPase domain of HSP90 chaperone/DNA topoisomerase II/histidine kinase"/>
    <property type="match status" value="1"/>
</dbReference>
<reference evidence="9 10" key="1">
    <citation type="journal article" date="2013" name="Int. J. Syst. Evol. Microbiol.">
        <title>Celerinatantimonas yamalensis sp. nov., a cold-adapted diazotrophic bacterium from a cold permafrost brine.</title>
        <authorList>
            <person name="Shcherbakova V."/>
            <person name="Chuvilskaya N."/>
            <person name="Rivkina E."/>
            <person name="Demidov N."/>
            <person name="Uchaeva V."/>
            <person name="Suetin S."/>
            <person name="Suzina N."/>
            <person name="Gilichinsky D."/>
        </authorList>
    </citation>
    <scope>NUCLEOTIDE SEQUENCE [LARGE SCALE GENOMIC DNA]</scope>
    <source>
        <strain evidence="9 10">C7</strain>
    </source>
</reference>
<evidence type="ECO:0000259" key="8">
    <source>
        <dbReference type="PROSITE" id="PS50113"/>
    </source>
</evidence>
<dbReference type="Pfam" id="PF13426">
    <property type="entry name" value="PAS_9"/>
    <property type="match status" value="1"/>
</dbReference>
<dbReference type="EMBL" id="JBEQCT010000004">
    <property type="protein sequence ID" value="MFM2485525.1"/>
    <property type="molecule type" value="Genomic_DNA"/>
</dbReference>
<sequence>MNSNFDNFIRYSPNAILLVDLTGHILKANEQTHQLLGYTSEALKGQPIEVLVPDTNPHHQRLRDDYMRQPRPRYLGQDLAIKARHKNGALISVEAALIPLTSDNDEVAGVIVTLIDIRQQLATERNLTDVIEHSPNSIITTNHLGQIDIVNAQAVQLFGYPRAELVGQQIEVLLPEALHHHHRQLRHDYMASPSVKTMGKGRDLQGRHKDGTLIDVEVALAPLFDTEQKPSGVVATIIDIRQRLFTKRQLAKQIDDLKRTNQELDQFAYVASHDLKSPLNAIQKIVGWIEEDCGAILPQSSQQHLQLLEQRTQRLMRLLDDLLAYSRANRFEYEQQTIELNTLANELYALIDAPKEIQFECDHVQLKVPRSPFETILNNLMSNAVKHRDNDTRKIQIHYHTSHNTHYLEVEDDGPGIPPSLHEKAVSMFQTLQPRDRVEGSGMGLALVKKIIEHQGGSLTIRSDGSRGTTIALQWPFIETAPKDISFNGR</sequence>
<dbReference type="Pfam" id="PF00989">
    <property type="entry name" value="PAS"/>
    <property type="match status" value="1"/>
</dbReference>
<comment type="catalytic activity">
    <reaction evidence="1">
        <text>ATP + protein L-histidine = ADP + protein N-phospho-L-histidine.</text>
        <dbReference type="EC" id="2.7.13.3"/>
    </reaction>
</comment>
<evidence type="ECO:0000313" key="9">
    <source>
        <dbReference type="EMBL" id="MFM2485525.1"/>
    </source>
</evidence>
<dbReference type="CDD" id="cd00082">
    <property type="entry name" value="HisKA"/>
    <property type="match status" value="1"/>
</dbReference>
<name>A0ABW9G771_9GAMM</name>
<feature type="domain" description="PAC" evidence="8">
    <location>
        <begin position="200"/>
        <end position="252"/>
    </location>
</feature>
<feature type="domain" description="PAS" evidence="7">
    <location>
        <begin position="1"/>
        <end position="70"/>
    </location>
</feature>
<dbReference type="Gene3D" id="1.10.287.130">
    <property type="match status" value="1"/>
</dbReference>
<dbReference type="InterPro" id="IPR001610">
    <property type="entry name" value="PAC"/>
</dbReference>
<dbReference type="Proteomes" id="UP001629953">
    <property type="component" value="Unassembled WGS sequence"/>
</dbReference>
<evidence type="ECO:0000256" key="3">
    <source>
        <dbReference type="ARBA" id="ARBA00022553"/>
    </source>
</evidence>
<evidence type="ECO:0000259" key="7">
    <source>
        <dbReference type="PROSITE" id="PS50112"/>
    </source>
</evidence>
<evidence type="ECO:0000256" key="1">
    <source>
        <dbReference type="ARBA" id="ARBA00000085"/>
    </source>
</evidence>
<dbReference type="SUPFAM" id="SSF47384">
    <property type="entry name" value="Homodimeric domain of signal transducing histidine kinase"/>
    <property type="match status" value="1"/>
</dbReference>
<dbReference type="PANTHER" id="PTHR43304:SF1">
    <property type="entry name" value="PAC DOMAIN-CONTAINING PROTEIN"/>
    <property type="match status" value="1"/>
</dbReference>
<dbReference type="PANTHER" id="PTHR43304">
    <property type="entry name" value="PHYTOCHROME-LIKE PROTEIN CPH1"/>
    <property type="match status" value="1"/>
</dbReference>
<dbReference type="PROSITE" id="PS50112">
    <property type="entry name" value="PAS"/>
    <property type="match status" value="2"/>
</dbReference>
<dbReference type="InterPro" id="IPR005467">
    <property type="entry name" value="His_kinase_dom"/>
</dbReference>
<protein>
    <recommendedName>
        <fullName evidence="2">histidine kinase</fullName>
        <ecNumber evidence="2">2.7.13.3</ecNumber>
    </recommendedName>
</protein>
<dbReference type="SMART" id="SM00388">
    <property type="entry name" value="HisKA"/>
    <property type="match status" value="1"/>
</dbReference>
<feature type="domain" description="Histidine kinase" evidence="6">
    <location>
        <begin position="270"/>
        <end position="479"/>
    </location>
</feature>
<dbReference type="CDD" id="cd00075">
    <property type="entry name" value="HATPase"/>
    <property type="match status" value="1"/>
</dbReference>
<accession>A0ABW9G771</accession>
<proteinExistence type="predicted"/>
<keyword evidence="10" id="KW-1185">Reference proteome</keyword>
<dbReference type="InterPro" id="IPR000014">
    <property type="entry name" value="PAS"/>
</dbReference>
<evidence type="ECO:0000313" key="10">
    <source>
        <dbReference type="Proteomes" id="UP001629953"/>
    </source>
</evidence>
<dbReference type="InterPro" id="IPR003661">
    <property type="entry name" value="HisK_dim/P_dom"/>
</dbReference>
<feature type="domain" description="PAC" evidence="8">
    <location>
        <begin position="77"/>
        <end position="129"/>
    </location>
</feature>